<evidence type="ECO:0000256" key="1">
    <source>
        <dbReference type="ARBA" id="ARBA00022701"/>
    </source>
</evidence>
<gene>
    <name evidence="9" type="ORF">Lalb_Chr14g0375891</name>
</gene>
<keyword evidence="10" id="KW-1185">Reference proteome</keyword>
<evidence type="ECO:0000256" key="4">
    <source>
        <dbReference type="ARBA" id="ARBA00023054"/>
    </source>
</evidence>
<dbReference type="Gene3D" id="3.40.850.10">
    <property type="entry name" value="Kinesin motor domain"/>
    <property type="match status" value="1"/>
</dbReference>
<accession>A0A6A4PGS1</accession>
<keyword evidence="4" id="KW-0175">Coiled coil</keyword>
<dbReference type="OrthoDB" id="3176171at2759"/>
<dbReference type="AlphaFoldDB" id="A0A6A4PGS1"/>
<evidence type="ECO:0000313" key="10">
    <source>
        <dbReference type="Proteomes" id="UP000447434"/>
    </source>
</evidence>
<comment type="similarity">
    <text evidence="6">Belongs to the TRAFAC class myosin-kinesin ATPase superfamily. Kinesin family. KIN-12 subfamily.</text>
</comment>
<proteinExistence type="inferred from homology"/>
<dbReference type="EMBL" id="WOCE01000014">
    <property type="protein sequence ID" value="KAE9600721.1"/>
    <property type="molecule type" value="Genomic_DNA"/>
</dbReference>
<protein>
    <submittedName>
        <fullName evidence="9">Putative plus-end-directed kinesin ATPase</fullName>
    </submittedName>
</protein>
<reference evidence="10" key="1">
    <citation type="journal article" date="2020" name="Nat. Commun.">
        <title>Genome sequence of the cluster root forming white lupin.</title>
        <authorList>
            <person name="Hufnagel B."/>
            <person name="Marques A."/>
            <person name="Soriano A."/>
            <person name="Marques L."/>
            <person name="Divol F."/>
            <person name="Doumas P."/>
            <person name="Sallet E."/>
            <person name="Mancinotti D."/>
            <person name="Carrere S."/>
            <person name="Marande W."/>
            <person name="Arribat S."/>
            <person name="Keller J."/>
            <person name="Huneau C."/>
            <person name="Blein T."/>
            <person name="Aime D."/>
            <person name="Laguerre M."/>
            <person name="Taylor J."/>
            <person name="Schubert V."/>
            <person name="Nelson M."/>
            <person name="Geu-Flores F."/>
            <person name="Crespi M."/>
            <person name="Gallardo-Guerrero K."/>
            <person name="Delaux P.-M."/>
            <person name="Salse J."/>
            <person name="Berges H."/>
            <person name="Guyot R."/>
            <person name="Gouzy J."/>
            <person name="Peret B."/>
        </authorList>
    </citation>
    <scope>NUCLEOTIDE SEQUENCE [LARGE SCALE GENOMIC DNA]</scope>
    <source>
        <strain evidence="10">cv. Amiga</strain>
    </source>
</reference>
<dbReference type="GO" id="GO:0005524">
    <property type="term" value="F:ATP binding"/>
    <property type="evidence" value="ECO:0007669"/>
    <property type="project" value="UniProtKB-KW"/>
</dbReference>
<dbReference type="InterPro" id="IPR001752">
    <property type="entry name" value="Kinesin_motor_dom"/>
</dbReference>
<evidence type="ECO:0000313" key="9">
    <source>
        <dbReference type="EMBL" id="KAE9600721.1"/>
    </source>
</evidence>
<name>A0A6A4PGS1_LUPAL</name>
<dbReference type="InterPro" id="IPR027417">
    <property type="entry name" value="P-loop_NTPase"/>
</dbReference>
<evidence type="ECO:0000256" key="5">
    <source>
        <dbReference type="ARBA" id="ARBA00023175"/>
    </source>
</evidence>
<evidence type="ECO:0000259" key="8">
    <source>
        <dbReference type="PROSITE" id="PS50067"/>
    </source>
</evidence>
<keyword evidence="5" id="KW-0505">Motor protein</keyword>
<comment type="caution">
    <text evidence="9">The sequence shown here is derived from an EMBL/GenBank/DDBJ whole genome shotgun (WGS) entry which is preliminary data.</text>
</comment>
<dbReference type="PROSITE" id="PS50067">
    <property type="entry name" value="KINESIN_MOTOR_2"/>
    <property type="match status" value="1"/>
</dbReference>
<organism evidence="9 10">
    <name type="scientific">Lupinus albus</name>
    <name type="common">White lupine</name>
    <name type="synonym">Lupinus termis</name>
    <dbReference type="NCBI Taxonomy" id="3870"/>
    <lineage>
        <taxon>Eukaryota</taxon>
        <taxon>Viridiplantae</taxon>
        <taxon>Streptophyta</taxon>
        <taxon>Embryophyta</taxon>
        <taxon>Tracheophyta</taxon>
        <taxon>Spermatophyta</taxon>
        <taxon>Magnoliopsida</taxon>
        <taxon>eudicotyledons</taxon>
        <taxon>Gunneridae</taxon>
        <taxon>Pentapetalae</taxon>
        <taxon>rosids</taxon>
        <taxon>fabids</taxon>
        <taxon>Fabales</taxon>
        <taxon>Fabaceae</taxon>
        <taxon>Papilionoideae</taxon>
        <taxon>50 kb inversion clade</taxon>
        <taxon>genistoids sensu lato</taxon>
        <taxon>core genistoids</taxon>
        <taxon>Genisteae</taxon>
        <taxon>Lupinus</taxon>
    </lineage>
</organism>
<keyword evidence="1" id="KW-0493">Microtubule</keyword>
<dbReference type="GO" id="GO:0007018">
    <property type="term" value="P:microtubule-based movement"/>
    <property type="evidence" value="ECO:0007669"/>
    <property type="project" value="InterPro"/>
</dbReference>
<evidence type="ECO:0000256" key="2">
    <source>
        <dbReference type="ARBA" id="ARBA00022741"/>
    </source>
</evidence>
<feature type="domain" description="Kinesin motor" evidence="8">
    <location>
        <begin position="1"/>
        <end position="141"/>
    </location>
</feature>
<evidence type="ECO:0000256" key="3">
    <source>
        <dbReference type="ARBA" id="ARBA00022840"/>
    </source>
</evidence>
<dbReference type="GO" id="GO:0005874">
    <property type="term" value="C:microtubule"/>
    <property type="evidence" value="ECO:0007669"/>
    <property type="project" value="UniProtKB-KW"/>
</dbReference>
<sequence length="141" mass="16260">MVENCMEGYNNCITCMFAYGKTGSRKTHTMLGDIEGGTRRHSVNCGMTQRILEHLFSRIQKEKEVRRDEKLKFTCKCSFLEIYNEQILDLLDPSSNNLQIREDSKKGVYVENLKEVEVSNARDVIQQLIQICNTFIFALGP</sequence>
<dbReference type="GO" id="GO:0008017">
    <property type="term" value="F:microtubule binding"/>
    <property type="evidence" value="ECO:0007669"/>
    <property type="project" value="InterPro"/>
</dbReference>
<dbReference type="Pfam" id="PF00225">
    <property type="entry name" value="Kinesin"/>
    <property type="match status" value="1"/>
</dbReference>
<dbReference type="SMART" id="SM00129">
    <property type="entry name" value="KISc"/>
    <property type="match status" value="1"/>
</dbReference>
<evidence type="ECO:0000256" key="6">
    <source>
        <dbReference type="ARBA" id="ARBA00034488"/>
    </source>
</evidence>
<dbReference type="PANTHER" id="PTHR37739">
    <property type="entry name" value="KINESIN-LIKE PROTEIN KIN-12D"/>
    <property type="match status" value="1"/>
</dbReference>
<keyword evidence="2" id="KW-0547">Nucleotide-binding</keyword>
<dbReference type="SUPFAM" id="SSF52540">
    <property type="entry name" value="P-loop containing nucleoside triphosphate hydrolases"/>
    <property type="match status" value="1"/>
</dbReference>
<keyword evidence="3" id="KW-0067">ATP-binding</keyword>
<evidence type="ECO:0000256" key="7">
    <source>
        <dbReference type="PROSITE-ProRule" id="PRU00283"/>
    </source>
</evidence>
<dbReference type="GO" id="GO:0003777">
    <property type="term" value="F:microtubule motor activity"/>
    <property type="evidence" value="ECO:0007669"/>
    <property type="project" value="InterPro"/>
</dbReference>
<dbReference type="PANTHER" id="PTHR37739:SF14">
    <property type="entry name" value="KINESIN-LIKE PROTEIN KIN-12E"/>
    <property type="match status" value="1"/>
</dbReference>
<dbReference type="Proteomes" id="UP000447434">
    <property type="component" value="Chromosome 14"/>
</dbReference>
<comment type="caution">
    <text evidence="7">Lacks conserved residue(s) required for the propagation of feature annotation.</text>
</comment>
<dbReference type="InterPro" id="IPR036961">
    <property type="entry name" value="Kinesin_motor_dom_sf"/>
</dbReference>
<dbReference type="InterPro" id="IPR044986">
    <property type="entry name" value="KIF15/KIN-12"/>
</dbReference>